<evidence type="ECO:0000256" key="1">
    <source>
        <dbReference type="SAM" id="Phobius"/>
    </source>
</evidence>
<gene>
    <name evidence="2" type="ORF">NJB1907Z4_C37200</name>
</gene>
<keyword evidence="1" id="KW-1133">Transmembrane helix</keyword>
<sequence length="251" mass="26733">MHVFCFTGLRAVGDTDDAARVGSVTPQHPGHLGAAQQSEGGFSLSRGGQQLEEIPLGHQGDVLVGAGQVFEVEVDRLALHLHADGVDQAMRDLSELGSKTEFVKQTQGAGVHRVTAEVAQEVRVLFHHGDVNAGPGQQQAQHHACRSAAGYQNACRFRWLRHWAILGRSSGRSGALVSAAAPHRVSPVSGILNWWDCVELWLSGLPFALQALTVMPVVLGVALISAAILDALLGMGIELMQRVRHSDEASG</sequence>
<dbReference type="AlphaFoldDB" id="A0A9N7LPM2"/>
<organism evidence="2 3">
    <name type="scientific">Mycobacterium pseudoshottsii</name>
    <dbReference type="NCBI Taxonomy" id="265949"/>
    <lineage>
        <taxon>Bacteria</taxon>
        <taxon>Bacillati</taxon>
        <taxon>Actinomycetota</taxon>
        <taxon>Actinomycetes</taxon>
        <taxon>Mycobacteriales</taxon>
        <taxon>Mycobacteriaceae</taxon>
        <taxon>Mycobacterium</taxon>
        <taxon>Mycobacterium ulcerans group</taxon>
    </lineage>
</organism>
<evidence type="ECO:0000313" key="2">
    <source>
        <dbReference type="EMBL" id="BDN83505.1"/>
    </source>
</evidence>
<keyword evidence="1" id="KW-0472">Membrane</keyword>
<reference evidence="2" key="1">
    <citation type="submission" date="2022-06" db="EMBL/GenBank/DDBJ databases">
        <title>Complete genome sequence of Mycobacterium pseudoshottsii NJB1907-Z4.</title>
        <authorList>
            <person name="Komine T."/>
            <person name="Fukano H."/>
            <person name="Wada S."/>
        </authorList>
    </citation>
    <scope>NUCLEOTIDE SEQUENCE</scope>
    <source>
        <strain evidence="2">NJB1907-Z4</strain>
    </source>
</reference>
<proteinExistence type="predicted"/>
<dbReference type="EMBL" id="AP026367">
    <property type="protein sequence ID" value="BDN83505.1"/>
    <property type="molecule type" value="Genomic_DNA"/>
</dbReference>
<name>A0A9N7LPM2_9MYCO</name>
<feature type="transmembrane region" description="Helical" evidence="1">
    <location>
        <begin position="207"/>
        <end position="233"/>
    </location>
</feature>
<protein>
    <submittedName>
        <fullName evidence="2">Uncharacterized protein</fullName>
    </submittedName>
</protein>
<evidence type="ECO:0000313" key="3">
    <source>
        <dbReference type="Proteomes" id="UP001058626"/>
    </source>
</evidence>
<accession>A0A9N7LPM2</accession>
<keyword evidence="3" id="KW-1185">Reference proteome</keyword>
<keyword evidence="1" id="KW-0812">Transmembrane</keyword>
<dbReference type="Proteomes" id="UP001058626">
    <property type="component" value="Chromosome"/>
</dbReference>